<keyword evidence="1" id="KW-0472">Membrane</keyword>
<keyword evidence="1" id="KW-0812">Transmembrane</keyword>
<keyword evidence="1" id="KW-1133">Transmembrane helix</keyword>
<dbReference type="AlphaFoldDB" id="A0A448XN40"/>
<reference evidence="2" key="1">
    <citation type="submission" date="2018-11" db="EMBL/GenBank/DDBJ databases">
        <authorList>
            <consortium name="Pathogen Informatics"/>
        </authorList>
    </citation>
    <scope>NUCLEOTIDE SEQUENCE</scope>
</reference>
<feature type="transmembrane region" description="Helical" evidence="1">
    <location>
        <begin position="190"/>
        <end position="216"/>
    </location>
</feature>
<comment type="caution">
    <text evidence="2">The sequence shown here is derived from an EMBL/GenBank/DDBJ whole genome shotgun (WGS) entry which is preliminary data.</text>
</comment>
<protein>
    <submittedName>
        <fullName evidence="2">Uncharacterized protein</fullName>
    </submittedName>
</protein>
<evidence type="ECO:0000256" key="1">
    <source>
        <dbReference type="SAM" id="Phobius"/>
    </source>
</evidence>
<evidence type="ECO:0000313" key="2">
    <source>
        <dbReference type="EMBL" id="VEL40697.1"/>
    </source>
</evidence>
<dbReference type="Proteomes" id="UP000784294">
    <property type="component" value="Unassembled WGS sequence"/>
</dbReference>
<gene>
    <name evidence="2" type="ORF">PXEA_LOCUS34137</name>
</gene>
<organism evidence="2 3">
    <name type="scientific">Protopolystoma xenopodis</name>
    <dbReference type="NCBI Taxonomy" id="117903"/>
    <lineage>
        <taxon>Eukaryota</taxon>
        <taxon>Metazoa</taxon>
        <taxon>Spiralia</taxon>
        <taxon>Lophotrochozoa</taxon>
        <taxon>Platyhelminthes</taxon>
        <taxon>Monogenea</taxon>
        <taxon>Polyopisthocotylea</taxon>
        <taxon>Polystomatidea</taxon>
        <taxon>Polystomatidae</taxon>
        <taxon>Protopolystoma</taxon>
    </lineage>
</organism>
<evidence type="ECO:0000313" key="3">
    <source>
        <dbReference type="Proteomes" id="UP000784294"/>
    </source>
</evidence>
<proteinExistence type="predicted"/>
<dbReference type="EMBL" id="CAAALY010266024">
    <property type="protein sequence ID" value="VEL40697.1"/>
    <property type="molecule type" value="Genomic_DNA"/>
</dbReference>
<sequence length="222" mass="24013">MGIMYIALLLACIHPNRLPRLITSSLASELSPTEATSSLINPYNDFNVLLNIDSPPRSDIIDTNGFYLPISTPPTSPAYLAVHETEKTQDLSSTLPYFLFETGEGEGNGNGAGQDAEIPDDSLIPELCTASKWSSAFRPDERLHIQLNGKMPDLPPSIDANGKEQPKNLEDLKRQSHGRLISPSRAEADLFTVSIVSVIVGLGIVAVICIAVGCFMRSAHIL</sequence>
<keyword evidence="3" id="KW-1185">Reference proteome</keyword>
<name>A0A448XN40_9PLAT</name>
<accession>A0A448XN40</accession>